<name>A0ABV0UQJ5_9TELE</name>
<comment type="caution">
    <text evidence="3">The sequence shown here is derived from an EMBL/GenBank/DDBJ whole genome shotgun (WGS) entry which is preliminary data.</text>
</comment>
<keyword evidence="4" id="KW-1185">Reference proteome</keyword>
<accession>A0ABV0UQJ5</accession>
<organism evidence="3 4">
    <name type="scientific">Ilyodon furcidens</name>
    <name type="common">goldbreast splitfin</name>
    <dbReference type="NCBI Taxonomy" id="33524"/>
    <lineage>
        <taxon>Eukaryota</taxon>
        <taxon>Metazoa</taxon>
        <taxon>Chordata</taxon>
        <taxon>Craniata</taxon>
        <taxon>Vertebrata</taxon>
        <taxon>Euteleostomi</taxon>
        <taxon>Actinopterygii</taxon>
        <taxon>Neopterygii</taxon>
        <taxon>Teleostei</taxon>
        <taxon>Neoteleostei</taxon>
        <taxon>Acanthomorphata</taxon>
        <taxon>Ovalentaria</taxon>
        <taxon>Atherinomorphae</taxon>
        <taxon>Cyprinodontiformes</taxon>
        <taxon>Goodeidae</taxon>
        <taxon>Ilyodon</taxon>
    </lineage>
</organism>
<keyword evidence="1" id="KW-0732">Signal</keyword>
<reference evidence="3 4" key="1">
    <citation type="submission" date="2021-06" db="EMBL/GenBank/DDBJ databases">
        <authorList>
            <person name="Palmer J.M."/>
        </authorList>
    </citation>
    <scope>NUCLEOTIDE SEQUENCE [LARGE SCALE GENOMIC DNA]</scope>
    <source>
        <strain evidence="4">if_2019</strain>
        <tissue evidence="3">Muscle</tissue>
    </source>
</reference>
<evidence type="ECO:0000256" key="1">
    <source>
        <dbReference type="SAM" id="SignalP"/>
    </source>
</evidence>
<feature type="domain" description="Shisa N-terminal" evidence="2">
    <location>
        <begin position="26"/>
        <end position="70"/>
    </location>
</feature>
<gene>
    <name evidence="3" type="ORF">ILYODFUR_008947</name>
</gene>
<protein>
    <recommendedName>
        <fullName evidence="2">Shisa N-terminal domain-containing protein</fullName>
    </recommendedName>
</protein>
<sequence length="74" mass="8333">MTPGLSGVAALVLCATMSVRVFAWDNDCKSYTDSNNKFHRSLDCNWEFCCGTCSSRYCCSNFNLKLSEETQDAW</sequence>
<evidence type="ECO:0000313" key="3">
    <source>
        <dbReference type="EMBL" id="MEQ2247396.1"/>
    </source>
</evidence>
<proteinExistence type="predicted"/>
<feature type="signal peptide" evidence="1">
    <location>
        <begin position="1"/>
        <end position="23"/>
    </location>
</feature>
<dbReference type="Pfam" id="PF13908">
    <property type="entry name" value="Shisa_N"/>
    <property type="match status" value="1"/>
</dbReference>
<feature type="chain" id="PRO_5047536398" description="Shisa N-terminal domain-containing protein" evidence="1">
    <location>
        <begin position="24"/>
        <end position="74"/>
    </location>
</feature>
<evidence type="ECO:0000259" key="2">
    <source>
        <dbReference type="Pfam" id="PF13908"/>
    </source>
</evidence>
<dbReference type="Proteomes" id="UP001482620">
    <property type="component" value="Unassembled WGS sequence"/>
</dbReference>
<dbReference type="EMBL" id="JAHRIQ010081711">
    <property type="protein sequence ID" value="MEQ2247396.1"/>
    <property type="molecule type" value="Genomic_DNA"/>
</dbReference>
<dbReference type="InterPro" id="IPR053891">
    <property type="entry name" value="Shisa_N"/>
</dbReference>
<evidence type="ECO:0000313" key="4">
    <source>
        <dbReference type="Proteomes" id="UP001482620"/>
    </source>
</evidence>